<feature type="compositionally biased region" description="Polar residues" evidence="1">
    <location>
        <begin position="1"/>
        <end position="10"/>
    </location>
</feature>
<keyword evidence="6" id="KW-1185">Reference proteome</keyword>
<dbReference type="InterPro" id="IPR038367">
    <property type="entry name" value="PelD_GGDEF_sf"/>
</dbReference>
<feature type="transmembrane region" description="Helical" evidence="2">
    <location>
        <begin position="77"/>
        <end position="110"/>
    </location>
</feature>
<dbReference type="EMBL" id="RQIS01000006">
    <property type="protein sequence ID" value="RQH07102.1"/>
    <property type="molecule type" value="Genomic_DNA"/>
</dbReference>
<dbReference type="InterPro" id="IPR031583">
    <property type="entry name" value="PelD_GGDEF"/>
</dbReference>
<dbReference type="InterPro" id="IPR003018">
    <property type="entry name" value="GAF"/>
</dbReference>
<evidence type="ECO:0000313" key="6">
    <source>
        <dbReference type="Proteomes" id="UP000272778"/>
    </source>
</evidence>
<dbReference type="Gene3D" id="3.30.450.40">
    <property type="match status" value="1"/>
</dbReference>
<protein>
    <submittedName>
        <fullName evidence="5">Sugar ABC transporter permease</fullName>
    </submittedName>
</protein>
<gene>
    <name evidence="5" type="ORF">D1Y85_10575</name>
</gene>
<name>A0A3N6NDN0_9BURK</name>
<keyword evidence="2" id="KW-0812">Transmembrane</keyword>
<reference evidence="5 6" key="1">
    <citation type="submission" date="2018-11" db="EMBL/GenBank/DDBJ databases">
        <title>Paraburkholderia sp. DHOA04, isolated from soil.</title>
        <authorList>
            <person name="Gao Z.-H."/>
            <person name="Qiu L.-H."/>
            <person name="Fu J.-C."/>
        </authorList>
    </citation>
    <scope>NUCLEOTIDE SEQUENCE [LARGE SCALE GENOMIC DNA]</scope>
    <source>
        <strain evidence="5 6">DHOA04</strain>
    </source>
</reference>
<dbReference type="Pfam" id="PF16963">
    <property type="entry name" value="PelD_GGDEF"/>
    <property type="match status" value="1"/>
</dbReference>
<keyword evidence="2" id="KW-1133">Transmembrane helix</keyword>
<feature type="domain" description="GAF" evidence="3">
    <location>
        <begin position="231"/>
        <end position="343"/>
    </location>
</feature>
<evidence type="ECO:0000259" key="4">
    <source>
        <dbReference type="Pfam" id="PF16963"/>
    </source>
</evidence>
<dbReference type="Proteomes" id="UP000272778">
    <property type="component" value="Unassembled WGS sequence"/>
</dbReference>
<organism evidence="5 6">
    <name type="scientific">Paraburkholderia dinghuensis</name>
    <dbReference type="NCBI Taxonomy" id="2305225"/>
    <lineage>
        <taxon>Bacteria</taxon>
        <taxon>Pseudomonadati</taxon>
        <taxon>Pseudomonadota</taxon>
        <taxon>Betaproteobacteria</taxon>
        <taxon>Burkholderiales</taxon>
        <taxon>Burkholderiaceae</taxon>
        <taxon>Paraburkholderia</taxon>
    </lineage>
</organism>
<dbReference type="Gene3D" id="3.30.70.2880">
    <property type="match status" value="1"/>
</dbReference>
<evidence type="ECO:0000313" key="5">
    <source>
        <dbReference type="EMBL" id="RQH07102.1"/>
    </source>
</evidence>
<dbReference type="AlphaFoldDB" id="A0A3N6NDN0"/>
<dbReference type="Pfam" id="PF13492">
    <property type="entry name" value="GAF_3"/>
    <property type="match status" value="1"/>
</dbReference>
<dbReference type="SUPFAM" id="SSF55781">
    <property type="entry name" value="GAF domain-like"/>
    <property type="match status" value="1"/>
</dbReference>
<feature type="domain" description="PelD GGDEF" evidence="4">
    <location>
        <begin position="362"/>
        <end position="484"/>
    </location>
</feature>
<feature type="transmembrane region" description="Helical" evidence="2">
    <location>
        <begin position="122"/>
        <end position="145"/>
    </location>
</feature>
<dbReference type="OrthoDB" id="5442761at2"/>
<feature type="region of interest" description="Disordered" evidence="1">
    <location>
        <begin position="1"/>
        <end position="31"/>
    </location>
</feature>
<dbReference type="RefSeq" id="WP_124150994.1">
    <property type="nucleotide sequence ID" value="NZ_RQIS01000006.1"/>
</dbReference>
<evidence type="ECO:0000256" key="1">
    <source>
        <dbReference type="SAM" id="MobiDB-lite"/>
    </source>
</evidence>
<dbReference type="InterPro" id="IPR029016">
    <property type="entry name" value="GAF-like_dom_sf"/>
</dbReference>
<proteinExistence type="predicted"/>
<evidence type="ECO:0000256" key="2">
    <source>
        <dbReference type="SAM" id="Phobius"/>
    </source>
</evidence>
<sequence>MSAQAENKTPSRAGRKRRTSQGAGAGPRWARFVAPPRGGARRVAVALAETVVATLASIALCAAFAPHDPLLIGTGGAWIWIVPIVIALRYGTIFGAFAGMIVLASWYALYPGGFSTQVVGRLHISVATVAQGAFPIGFFFGGFVLTMLCGQFGDIWITRLRQGRAANEYLAEQLSILTRNQFMLRLSHERLEQDLMSRPATLRDALLKLREVALAQEPVVVQGDVPLRGAQAFLDTAAQACQLERASVYAWRGHAPVAQPAASIGTPFPLDPDDPLIREALSTGTLTHVGSIEQQQAARSAYVACVPLVDTQKTPVGIVVVHSMPFLALTIDNLQFLLVLCHHYSDGVRHAAVTQEILQTFPHCPYEFALDYVRLAHLVRETRMPSSLVALVFPAGERSEALFEHVLRTRRALDAQWAIRDGQHLAMLTLMPLSGDGAVDGYLMRIEENMRARFGVDFESAQVAEHAIAVPGEEPVAALRRLLELCDVRA</sequence>
<keyword evidence="2" id="KW-0472">Membrane</keyword>
<feature type="transmembrane region" description="Helical" evidence="2">
    <location>
        <begin position="43"/>
        <end position="65"/>
    </location>
</feature>
<comment type="caution">
    <text evidence="5">The sequence shown here is derived from an EMBL/GenBank/DDBJ whole genome shotgun (WGS) entry which is preliminary data.</text>
</comment>
<evidence type="ECO:0000259" key="3">
    <source>
        <dbReference type="Pfam" id="PF13492"/>
    </source>
</evidence>
<accession>A0A3N6NDN0</accession>